<dbReference type="Pfam" id="PF00005">
    <property type="entry name" value="ABC_tran"/>
    <property type="match status" value="1"/>
</dbReference>
<dbReference type="SMART" id="SM00382">
    <property type="entry name" value="AAA"/>
    <property type="match status" value="1"/>
</dbReference>
<keyword evidence="1" id="KW-0547">Nucleotide-binding</keyword>
<dbReference type="InterPro" id="IPR003593">
    <property type="entry name" value="AAA+_ATPase"/>
</dbReference>
<dbReference type="RefSeq" id="WP_082152559.1">
    <property type="nucleotide sequence ID" value="NZ_LFTY01000002.1"/>
</dbReference>
<reference evidence="4 5" key="1">
    <citation type="submission" date="2015-06" db="EMBL/GenBank/DDBJ databases">
        <title>Draft genome sequence of an Alphaproteobacteria species associated to the Mediterranean sponge Oscarella lobularis.</title>
        <authorList>
            <person name="Jourda C."/>
            <person name="Santini S."/>
            <person name="Claverie J.-M."/>
        </authorList>
    </citation>
    <scope>NUCLEOTIDE SEQUENCE [LARGE SCALE GENOMIC DNA]</scope>
    <source>
        <strain evidence="4">IGS</strain>
    </source>
</reference>
<dbReference type="Gene3D" id="3.40.50.300">
    <property type="entry name" value="P-loop containing nucleotide triphosphate hydrolases"/>
    <property type="match status" value="1"/>
</dbReference>
<dbReference type="PATRIC" id="fig|1675527.3.peg.2519"/>
<organism evidence="4 5">
    <name type="scientific">Candidatus Rhodobacter oscarellae</name>
    <dbReference type="NCBI Taxonomy" id="1675527"/>
    <lineage>
        <taxon>Bacteria</taxon>
        <taxon>Pseudomonadati</taxon>
        <taxon>Pseudomonadota</taxon>
        <taxon>Alphaproteobacteria</taxon>
        <taxon>Rhodobacterales</taxon>
        <taxon>Rhodobacter group</taxon>
        <taxon>Rhodobacter</taxon>
    </lineage>
</organism>
<sequence>MSELLTFDLAVRKPGFKLEAAAEVPLSGITALSGPSGSGKTTLLRALAGLEPSATGRINFAGENWSRMRPARRGVGYVFQDAKLFPHLNVAQNLAYGAIRRQASEELVEAVVRALDLRPLLARSPETLSGGETRRVALGRALASAPRILLMDEPLTGLDRARKLDLMPYIAHAVADFGVPAIYVTHSAAEISFLADRTLFIEDGQLTNWSGAAPRVVGRVVNAAPGQVNLEVGRFTVWVNGQGNVGELWAVPLGQDYLLSTQDPGHSTAALTLPGVVADADPGSGLCQMDIEGQRLALAWPRVDGRVPERGTPVWLSLPRLSARPIQAEDGPESR</sequence>
<feature type="domain" description="ABC transporter" evidence="3">
    <location>
        <begin position="2"/>
        <end position="228"/>
    </location>
</feature>
<dbReference type="InterPro" id="IPR050334">
    <property type="entry name" value="Molybdenum_import_ModC"/>
</dbReference>
<dbReference type="PROSITE" id="PS50893">
    <property type="entry name" value="ABC_TRANSPORTER_2"/>
    <property type="match status" value="1"/>
</dbReference>
<keyword evidence="5" id="KW-1185">Reference proteome</keyword>
<dbReference type="PANTHER" id="PTHR43514:SF4">
    <property type="entry name" value="ABC TRANSPORTER I FAMILY MEMBER 10"/>
    <property type="match status" value="1"/>
</dbReference>
<evidence type="ECO:0000256" key="1">
    <source>
        <dbReference type="ARBA" id="ARBA00022741"/>
    </source>
</evidence>
<dbReference type="Proteomes" id="UP000037178">
    <property type="component" value="Unassembled WGS sequence"/>
</dbReference>
<evidence type="ECO:0000313" key="4">
    <source>
        <dbReference type="EMBL" id="KMW57434.1"/>
    </source>
</evidence>
<protein>
    <submittedName>
        <fullName evidence="4">Molybdenum transport ATP-binding protein ModC</fullName>
    </submittedName>
</protein>
<dbReference type="OrthoDB" id="9802264at2"/>
<dbReference type="AlphaFoldDB" id="A0A0J9E6I1"/>
<keyword evidence="2 4" id="KW-0067">ATP-binding</keyword>
<dbReference type="InterPro" id="IPR027417">
    <property type="entry name" value="P-loop_NTPase"/>
</dbReference>
<accession>A0A0J9E6I1</accession>
<evidence type="ECO:0000256" key="2">
    <source>
        <dbReference type="ARBA" id="ARBA00022840"/>
    </source>
</evidence>
<dbReference type="PANTHER" id="PTHR43514">
    <property type="entry name" value="ABC TRANSPORTER I FAMILY MEMBER 10"/>
    <property type="match status" value="1"/>
</dbReference>
<proteinExistence type="predicted"/>
<dbReference type="GO" id="GO:0016887">
    <property type="term" value="F:ATP hydrolysis activity"/>
    <property type="evidence" value="ECO:0007669"/>
    <property type="project" value="InterPro"/>
</dbReference>
<evidence type="ECO:0000259" key="3">
    <source>
        <dbReference type="PROSITE" id="PS50893"/>
    </source>
</evidence>
<gene>
    <name evidence="4" type="ORF">AIOL_002398</name>
</gene>
<dbReference type="GO" id="GO:0005524">
    <property type="term" value="F:ATP binding"/>
    <property type="evidence" value="ECO:0007669"/>
    <property type="project" value="UniProtKB-KW"/>
</dbReference>
<evidence type="ECO:0000313" key="5">
    <source>
        <dbReference type="Proteomes" id="UP000037178"/>
    </source>
</evidence>
<name>A0A0J9E6I1_9RHOB</name>
<dbReference type="STRING" id="1675527.AIOL_002398"/>
<dbReference type="InterPro" id="IPR003439">
    <property type="entry name" value="ABC_transporter-like_ATP-bd"/>
</dbReference>
<dbReference type="SUPFAM" id="SSF52540">
    <property type="entry name" value="P-loop containing nucleoside triphosphate hydrolases"/>
    <property type="match status" value="1"/>
</dbReference>
<comment type="caution">
    <text evidence="4">The sequence shown here is derived from an EMBL/GenBank/DDBJ whole genome shotgun (WGS) entry which is preliminary data.</text>
</comment>
<dbReference type="EMBL" id="LFTY01000002">
    <property type="protein sequence ID" value="KMW57434.1"/>
    <property type="molecule type" value="Genomic_DNA"/>
</dbReference>